<sequence length="76" mass="9105">MNSYAYLLNEENRWNIMGKRTCTTYQICMAGIKFVNAYCDYIPDLKLLNSKTFNMCHCYEYHTPRVERILDLHKSI</sequence>
<dbReference type="AlphaFoldDB" id="A0AA36APL8"/>
<evidence type="ECO:0000313" key="1">
    <source>
        <dbReference type="EMBL" id="CAI9719799.1"/>
    </source>
</evidence>
<accession>A0AA36APL8</accession>
<organism evidence="1 2">
    <name type="scientific">Octopus vulgaris</name>
    <name type="common">Common octopus</name>
    <dbReference type="NCBI Taxonomy" id="6645"/>
    <lineage>
        <taxon>Eukaryota</taxon>
        <taxon>Metazoa</taxon>
        <taxon>Spiralia</taxon>
        <taxon>Lophotrochozoa</taxon>
        <taxon>Mollusca</taxon>
        <taxon>Cephalopoda</taxon>
        <taxon>Coleoidea</taxon>
        <taxon>Octopodiformes</taxon>
        <taxon>Octopoda</taxon>
        <taxon>Incirrata</taxon>
        <taxon>Octopodidae</taxon>
        <taxon>Octopus</taxon>
    </lineage>
</organism>
<reference evidence="1" key="1">
    <citation type="submission" date="2023-08" db="EMBL/GenBank/DDBJ databases">
        <authorList>
            <person name="Alioto T."/>
            <person name="Alioto T."/>
            <person name="Gomez Garrido J."/>
        </authorList>
    </citation>
    <scope>NUCLEOTIDE SEQUENCE</scope>
</reference>
<evidence type="ECO:0000313" key="2">
    <source>
        <dbReference type="Proteomes" id="UP001162480"/>
    </source>
</evidence>
<protein>
    <submittedName>
        <fullName evidence="1">Uncharacterized protein</fullName>
    </submittedName>
</protein>
<gene>
    <name evidence="1" type="ORF">OCTVUL_1B001018</name>
</gene>
<proteinExistence type="predicted"/>
<dbReference type="EMBL" id="OX597816">
    <property type="protein sequence ID" value="CAI9719799.1"/>
    <property type="molecule type" value="Genomic_DNA"/>
</dbReference>
<name>A0AA36APL8_OCTVU</name>
<dbReference type="Proteomes" id="UP001162480">
    <property type="component" value="Chromosome 3"/>
</dbReference>
<keyword evidence="2" id="KW-1185">Reference proteome</keyword>